<organism evidence="3 4">
    <name type="scientific">Pseudonocardia ammonioxydans</name>
    <dbReference type="NCBI Taxonomy" id="260086"/>
    <lineage>
        <taxon>Bacteria</taxon>
        <taxon>Bacillati</taxon>
        <taxon>Actinomycetota</taxon>
        <taxon>Actinomycetes</taxon>
        <taxon>Pseudonocardiales</taxon>
        <taxon>Pseudonocardiaceae</taxon>
        <taxon>Pseudonocardia</taxon>
    </lineage>
</organism>
<evidence type="ECO:0000259" key="2">
    <source>
        <dbReference type="Pfam" id="PF07885"/>
    </source>
</evidence>
<name>A0A1I4X3X6_PSUAM</name>
<evidence type="ECO:0000313" key="3">
    <source>
        <dbReference type="EMBL" id="SFN20352.1"/>
    </source>
</evidence>
<dbReference type="Proteomes" id="UP000199614">
    <property type="component" value="Unassembled WGS sequence"/>
</dbReference>
<feature type="transmembrane region" description="Helical" evidence="1">
    <location>
        <begin position="12"/>
        <end position="31"/>
    </location>
</feature>
<feature type="transmembrane region" description="Helical" evidence="1">
    <location>
        <begin position="76"/>
        <end position="95"/>
    </location>
</feature>
<sequence>MGHRPTPRQVAVSLLRTAFTVVSMVAVYYLAPLGPVGQMRIGLWLLVALAGLGAALTWQIHAVTVSTTPRLRATETIAVGLPLLLLLFAEVYLLLSYDAPASFTQPLNRTGALYFTMTVFATVGFGDIAPLTDQARVITMTQMLAGLIAVGLVARALVSAVQRAVARESDAREPDHGGDEQPRT</sequence>
<dbReference type="EMBL" id="FOUY01000010">
    <property type="protein sequence ID" value="SFN20352.1"/>
    <property type="molecule type" value="Genomic_DNA"/>
</dbReference>
<keyword evidence="4" id="KW-1185">Reference proteome</keyword>
<proteinExistence type="predicted"/>
<dbReference type="InterPro" id="IPR013099">
    <property type="entry name" value="K_chnl_dom"/>
</dbReference>
<protein>
    <submittedName>
        <fullName evidence="3">Ion channel</fullName>
    </submittedName>
</protein>
<feature type="transmembrane region" description="Helical" evidence="1">
    <location>
        <begin position="137"/>
        <end position="158"/>
    </location>
</feature>
<gene>
    <name evidence="3" type="ORF">SAMN05216207_101025</name>
</gene>
<dbReference type="SUPFAM" id="SSF81324">
    <property type="entry name" value="Voltage-gated potassium channels"/>
    <property type="match status" value="1"/>
</dbReference>
<keyword evidence="1" id="KW-0472">Membrane</keyword>
<keyword evidence="1" id="KW-1133">Transmembrane helix</keyword>
<feature type="transmembrane region" description="Helical" evidence="1">
    <location>
        <begin position="107"/>
        <end position="125"/>
    </location>
</feature>
<evidence type="ECO:0000313" key="4">
    <source>
        <dbReference type="Proteomes" id="UP000199614"/>
    </source>
</evidence>
<dbReference type="STRING" id="260086.SAMN05216207_101025"/>
<dbReference type="AlphaFoldDB" id="A0A1I4X3X6"/>
<feature type="transmembrane region" description="Helical" evidence="1">
    <location>
        <begin position="43"/>
        <end position="64"/>
    </location>
</feature>
<keyword evidence="1" id="KW-0812">Transmembrane</keyword>
<dbReference type="Gene3D" id="1.10.287.70">
    <property type="match status" value="1"/>
</dbReference>
<feature type="domain" description="Potassium channel" evidence="2">
    <location>
        <begin position="83"/>
        <end position="162"/>
    </location>
</feature>
<dbReference type="OrthoDB" id="9799090at2"/>
<evidence type="ECO:0000256" key="1">
    <source>
        <dbReference type="SAM" id="Phobius"/>
    </source>
</evidence>
<accession>A0A1I4X3X6</accession>
<reference evidence="3 4" key="1">
    <citation type="submission" date="2016-10" db="EMBL/GenBank/DDBJ databases">
        <authorList>
            <person name="de Groot N.N."/>
        </authorList>
    </citation>
    <scope>NUCLEOTIDE SEQUENCE [LARGE SCALE GENOMIC DNA]</scope>
    <source>
        <strain evidence="3 4">CGMCC 4.1877</strain>
    </source>
</reference>
<dbReference type="Pfam" id="PF07885">
    <property type="entry name" value="Ion_trans_2"/>
    <property type="match status" value="1"/>
</dbReference>